<dbReference type="EMBL" id="CP001931">
    <property type="protein sequence ID" value="ADC89289.1"/>
    <property type="molecule type" value="Genomic_DNA"/>
</dbReference>
<name>D3SQ52_THEAH</name>
<proteinExistence type="predicted"/>
<dbReference type="eggNOG" id="COG0347">
    <property type="taxonomic scope" value="Bacteria"/>
</dbReference>
<dbReference type="RefSeq" id="WP_012991696.1">
    <property type="nucleotide sequence ID" value="NC_013894.1"/>
</dbReference>
<dbReference type="InterPro" id="IPR011322">
    <property type="entry name" value="N-reg_PII-like_a/b"/>
</dbReference>
<keyword evidence="2" id="KW-1185">Reference proteome</keyword>
<dbReference type="GO" id="GO:0006808">
    <property type="term" value="P:regulation of nitrogen utilization"/>
    <property type="evidence" value="ECO:0007669"/>
    <property type="project" value="InterPro"/>
</dbReference>
<dbReference type="Gene3D" id="3.30.70.120">
    <property type="match status" value="1"/>
</dbReference>
<evidence type="ECO:0000313" key="2">
    <source>
        <dbReference type="Proteomes" id="UP000002043"/>
    </source>
</evidence>
<dbReference type="Pfam" id="PF00543">
    <property type="entry name" value="P-II"/>
    <property type="match status" value="1"/>
</dbReference>
<gene>
    <name evidence="1" type="ordered locus">Thal_0656</name>
</gene>
<dbReference type="HOGENOM" id="CLU_173795_1_0_0"/>
<reference evidence="2" key="1">
    <citation type="journal article" date="2010" name="Stand. Genomic Sci.">
        <title>Complete genome sequence of Thermocrinis albus type strain (HI 11/12T).</title>
        <authorList>
            <person name="Wirth R."/>
            <person name="Sikorski J."/>
            <person name="Brambilla E."/>
            <person name="Misra M."/>
            <person name="Lapidus A."/>
            <person name="Copeland A."/>
            <person name="Nolan M."/>
            <person name="Lucas S."/>
            <person name="Chen F."/>
            <person name="Tice H."/>
            <person name="Cheng J.F."/>
            <person name="Han C."/>
            <person name="Detter J.C."/>
            <person name="Tapia R."/>
            <person name="Bruce D."/>
            <person name="Goodwin L."/>
            <person name="Pitluck S."/>
            <person name="Pati A."/>
            <person name="Anderson I."/>
            <person name="Ivanova N."/>
            <person name="Mavromatis K."/>
            <person name="Mikhailova N."/>
            <person name="Chen A."/>
            <person name="Palaniappan K."/>
            <person name="Bilek Y."/>
            <person name="Hader T."/>
            <person name="Land M."/>
            <person name="Hauser L."/>
            <person name="Chang Y.J."/>
            <person name="Jeffries C.D."/>
            <person name="Tindall B.J."/>
            <person name="Rohde M."/>
            <person name="Goker M."/>
            <person name="Bristow J."/>
            <person name="Eisen J.A."/>
            <person name="Markowitz V."/>
            <person name="Hugenholtz P."/>
            <person name="Kyrpides N.C."/>
            <person name="Klenk H.P."/>
        </authorList>
    </citation>
    <scope>NUCLEOTIDE SEQUENCE [LARGE SCALE GENOMIC DNA]</scope>
    <source>
        <strain evidence="2">DSM 14484 / JCM 11386 / HI 11/12</strain>
    </source>
</reference>
<accession>D3SQ52</accession>
<dbReference type="InterPro" id="IPR002187">
    <property type="entry name" value="N-reg_PII"/>
</dbReference>
<dbReference type="InterPro" id="IPR015867">
    <property type="entry name" value="N-reg_PII/ATP_PRibTrfase_C"/>
</dbReference>
<evidence type="ECO:0000313" key="1">
    <source>
        <dbReference type="EMBL" id="ADC89289.1"/>
    </source>
</evidence>
<organism evidence="1 2">
    <name type="scientific">Thermocrinis albus (strain DSM 14484 / JCM 11386 / HI 11/12)</name>
    <dbReference type="NCBI Taxonomy" id="638303"/>
    <lineage>
        <taxon>Bacteria</taxon>
        <taxon>Pseudomonadati</taxon>
        <taxon>Aquificota</taxon>
        <taxon>Aquificia</taxon>
        <taxon>Aquificales</taxon>
        <taxon>Aquificaceae</taxon>
        <taxon>Thermocrinis</taxon>
    </lineage>
</organism>
<dbReference type="GO" id="GO:0030234">
    <property type="term" value="F:enzyme regulator activity"/>
    <property type="evidence" value="ECO:0007669"/>
    <property type="project" value="InterPro"/>
</dbReference>
<dbReference type="AlphaFoldDB" id="D3SQ52"/>
<dbReference type="OrthoDB" id="5344115at2"/>
<sequence>MERLTATKVEIIIGKYQLEKVIEVLHQLKVPGYSVMEHVMGMGERGIMRGDEPSGAMENVYVVVVCDDNLAERLIKEVSPVLKRYGGLCVLSQVTLVKP</sequence>
<dbReference type="PROSITE" id="PS51343">
    <property type="entry name" value="PII_GLNB_DOM"/>
    <property type="match status" value="1"/>
</dbReference>
<dbReference type="Proteomes" id="UP000002043">
    <property type="component" value="Chromosome"/>
</dbReference>
<dbReference type="STRING" id="638303.Thal_0656"/>
<protein>
    <submittedName>
        <fullName evidence="1">Nitrogen regulatory protein P-II</fullName>
    </submittedName>
</protein>
<dbReference type="KEGG" id="tal:Thal_0656"/>
<dbReference type="SUPFAM" id="SSF54913">
    <property type="entry name" value="GlnB-like"/>
    <property type="match status" value="1"/>
</dbReference>